<dbReference type="EMBL" id="JAGDFL010000355">
    <property type="protein sequence ID" value="KAG7391584.1"/>
    <property type="molecule type" value="Genomic_DNA"/>
</dbReference>
<keyword evidence="6" id="KW-1185">Reference proteome</keyword>
<dbReference type="InterPro" id="IPR052957">
    <property type="entry name" value="Auxin_embryo_med"/>
</dbReference>
<feature type="compositionally biased region" description="Gly residues" evidence="2">
    <location>
        <begin position="1"/>
        <end position="10"/>
    </location>
</feature>
<evidence type="ECO:0000313" key="6">
    <source>
        <dbReference type="Proteomes" id="UP000693981"/>
    </source>
</evidence>
<evidence type="ECO:0000256" key="2">
    <source>
        <dbReference type="SAM" id="MobiDB-lite"/>
    </source>
</evidence>
<dbReference type="OrthoDB" id="1262810at2759"/>
<comment type="caution">
    <text evidence="5">The sequence shown here is derived from an EMBL/GenBank/DDBJ whole genome shotgun (WGS) entry which is preliminary data.</text>
</comment>
<feature type="region of interest" description="Disordered" evidence="2">
    <location>
        <begin position="976"/>
        <end position="997"/>
    </location>
</feature>
<feature type="compositionally biased region" description="Polar residues" evidence="2">
    <location>
        <begin position="495"/>
        <end position="513"/>
    </location>
</feature>
<evidence type="ECO:0000313" key="5">
    <source>
        <dbReference type="EMBL" id="KAG7391584.1"/>
    </source>
</evidence>
<dbReference type="Proteomes" id="UP000693981">
    <property type="component" value="Unassembled WGS sequence"/>
</dbReference>
<feature type="region of interest" description="Disordered" evidence="2">
    <location>
        <begin position="2557"/>
        <end position="2576"/>
    </location>
</feature>
<feature type="compositionally biased region" description="Basic and acidic residues" evidence="2">
    <location>
        <begin position="474"/>
        <end position="494"/>
    </location>
</feature>
<feature type="domain" description="Protein NO VEIN C-terminal" evidence="3">
    <location>
        <begin position="2691"/>
        <end position="2778"/>
    </location>
</feature>
<feature type="compositionally biased region" description="Low complexity" evidence="2">
    <location>
        <begin position="33"/>
        <end position="43"/>
    </location>
</feature>
<feature type="domain" description="Sacsin/Nov" evidence="4">
    <location>
        <begin position="1088"/>
        <end position="1187"/>
    </location>
</feature>
<keyword evidence="1" id="KW-0175">Coiled coil</keyword>
<dbReference type="PANTHER" id="PTHR32387">
    <property type="entry name" value="WU:FJ29H11"/>
    <property type="match status" value="1"/>
</dbReference>
<feature type="region of interest" description="Disordered" evidence="2">
    <location>
        <begin position="296"/>
        <end position="320"/>
    </location>
</feature>
<gene>
    <name evidence="5" type="ORF">PHYBOEH_006646</name>
</gene>
<dbReference type="NCBIfam" id="NF047352">
    <property type="entry name" value="P_loop_sacsin"/>
    <property type="match status" value="1"/>
</dbReference>
<protein>
    <recommendedName>
        <fullName evidence="7">Protein NO VEIN C-terminal domain-containing protein</fullName>
    </recommendedName>
</protein>
<name>A0A8T1WGX6_9STRA</name>
<feature type="compositionally biased region" description="Low complexity" evidence="2">
    <location>
        <begin position="2645"/>
        <end position="2655"/>
    </location>
</feature>
<dbReference type="InterPro" id="IPR024975">
    <property type="entry name" value="NOV_C"/>
</dbReference>
<accession>A0A8T1WGX6</accession>
<feature type="region of interest" description="Disordered" evidence="2">
    <location>
        <begin position="1"/>
        <end position="54"/>
    </location>
</feature>
<evidence type="ECO:0008006" key="7">
    <source>
        <dbReference type="Google" id="ProtNLM"/>
    </source>
</evidence>
<dbReference type="Pfam" id="PF13020">
    <property type="entry name" value="NOV_C"/>
    <property type="match status" value="1"/>
</dbReference>
<evidence type="ECO:0000259" key="4">
    <source>
        <dbReference type="Pfam" id="PF25794"/>
    </source>
</evidence>
<dbReference type="InterPro" id="IPR058210">
    <property type="entry name" value="SACS/Nov_dom"/>
</dbReference>
<feature type="compositionally biased region" description="Polar residues" evidence="2">
    <location>
        <begin position="2619"/>
        <end position="2635"/>
    </location>
</feature>
<feature type="compositionally biased region" description="Basic and acidic residues" evidence="2">
    <location>
        <begin position="309"/>
        <end position="320"/>
    </location>
</feature>
<sequence>MRQPSGGRGGRSNWSRYQQQQHDRGFAHPQPPQRSQQSYYQSQPPLPPSPTATTGQIQRDVVAFIEGFRANRSNLSTPPNAITLDVVVRAICSHFCVNTFEDLMGTSALQLPVLRQLHTVNQRVWTFVTCFMQSRRVNTLFECHQAFLQHEGIRSFHELKIGNSFLHTEAVQSLYRAPVAMMNITTREVLACLKQFETMLGHDAFRASSHIDLNEFLQYLAQQYRQPSAQAMGVSIDPSGFGVYVGMLRRVANQEMKEMKNIEQEFQREVAEKVFQLTKEKFSTDNRQQALEDLLEQTNARSTPSSGGADDKGKKARGGKKDIMQSLSLDMLKRVTDVDVYLDNVLRRKAAADAKNQNKYRKPISSQEIAETDTKLRNQLTRFLVSSQKSKHHSRLKVVTWVICSIMAKTYALLLSDDKLPDEVAGGSEEGQAAATVPDSDKEECDCCCVGKDTCTCSCSCSCHVDSSDEESDENHKGVEEKAGLDNSHEKTSTSEDLPTKPTQASTATSRSEGASLVDAPLEEVRAEIENFLGSQLSKDNDLRTSKDVLLLLSSLESHLTGKFGVKSSTVPWAGRQSMLQLLGEIVGESEENCTDNNVSTDRWLVHLMGLLGKSDCQPPHNGHWSRQEGVLPFIRECLAVITSSSSLSSLPSEKQQQWIERRICVEFGCARVKDLGLSSLEEAIKIATQDPVEGEITRSSIINYASVVDVTRDCGADDAIARDGVTGESMQLKFLTDEALAKLRHCPCLVDVSLFMNWQEQYAPLCGPLLSFIRMHEMILFDHASSSNTFMFVCCLNGTILRVNEKSTPSDLELLFTRAQQASVTVAPSQVAVHLVSMLVTCRSESNFPTQLVQAHLRAYLSHQSKNRSQYLGKEGKQDITKNYAERFVLEILLEAPVDFTEFVLPLLLAVLGQATGTKSSDEWGIADGIWNTCRNDVERKTLVLISKRNSSPLWASQTRNWCDLRENLTAAYNDGDAEMSNNEDSSAVERGSTSVSVTESDSVVRSVAFSNTFEEPSFTDSLSHPDGGEPPQSEQHDADSCRLFIDDLRKKQFGVGLEIQDEATNSVLLIQQQRLERALKRLSDELYSESTHFVLELLQNADDNAYDDNVVPRGEFTLTEKQDIVFYNNERGFSPANIQAICDVGASTKGAADSETSIGKKGIGFKSVFKVSDNPQVHSNGFHICFHAKNAEHGTGMGYILPYWLEDVTRWQQQRGTTFVLPLNDASVQRVNDISQSLMTFEPSVLLFLRRIRELRLRDEGRRHALHFLKKEKELQTNVQTVQLYSRSLHQDKTDVDVAQQNWLVVKEKLEPPPLFGRDCPTEIAIAFPIAPQQDSTNDPADRPPLQQVFAYLPLRSYGFRFILQGDFEIPSSREAITNGSEWNEWVVSKFPKLVRAAVSSYVAGISSLQGDKANDTDVDEHTEAITAISHLVSLLPLDNEVQAPFRRIIPEIMRELRQVRWLVCASSNQPSSILELCVSTELIDCTELAGSDISASMSALLEALEQDTLSSVFSKRFLHPTLSRRMPPLLKSQLRIEQLHSSHVMRVLSLSVDKNDIDWTVKMLALLAKLWRKDRHSSLLRQELRLIKCFPLQRTHKDDTTKWISLAEGHDSLFVSPGQVGNSTLRQFTSKQSYEFYGDLRILDEAFTEATRKSSKLYAFLMNDVGIHVMEDHDVIRHHIIPKMKELREPSDKAIGGKASDSDAQALLEYGSFLSSHLSLCASCPMREDVKANMVVVTSTSNLVRGDAANLFVILPSIFKSMPRVASWIADKIGQNKECFAIASSAYFAQGDNSSDHISVDTQWRQLFVEVCELPLLISCTGSMSSAHGIEQVLKWIEQEDDAILKRTISAQLSHYFDNHWEPRKDSNSDSMGVRTNDDSRVERDSSYEMWRKYQWLEGSDGQFYHPTELWLSNDLVTRLFTTDMVTFTSMVWKNEDFSKHVLGMKSTAAATDVLPVISNLSVDSTLMPTLKIDHMIHLYIFLWEESQRSDACREEITTTFKRKMLLFVPAEDNESGRRFVGPKNAVWSSTTYSGDLVVLETLYPKSLCAFFTEICGVQRKPSVSLLCEMIAGQQGHLENRRSSDSDKKKLWKKTMLPILRELSKKVKKQSLSKVESRAIKKILKSTPWLPARSLTCTSGSELAFCSTKEQPVQAQSEIDRKLQKLIMSLAKEIAFEDDKRKKCNDADIKVAQLEASSDDAGLGTLLDFAKISTLTSHVETHASTWCKVLASFAAQLTSKKDRKKLVKLEQLMIKIWASKFSTASDDGKHEDDEQFQWNLQHLKLFPTIDENFSCMPAADMYINDQVDLPKSDLQQQIRLNNGQSQDERLSVLGLFSWGYFVENDRNENDSSDAVQVRKFLVDFCGMRSLKEHLQHEVSVLSTQRVASGAFLGKVRAALALAQRFLFHNHRRLYDQLQHDNILQLATQLQCVLVDGHDGFQVVYRVGNSFSLRRGADALSRCFLDVSNCTLYIQAVTGDEEGSALSPVLMELSKKLFGAQVASSVANLLYLSSLQASPLSREQWLTETQLLPPISVNDVERLWVEQEDDKMSAALENSSRKRDSECLEDGEIEGEEVDAKRLYASLRHAPYNTRNGQMPGQGGSTTRPPFYPPLPSSDTNYEATQHSTNSFYGHQFPPPPSQSTNPSTDGAPSYPPLPAPASGPGMSSLSLANTMTKEEREAIGRWGEEYVFNQLKQQHADDETNLTVDWVNEQEESGLPYDLTLSSGGKVVEYIEVKSTRTMEKGVFEISMNELDQAAIHGSTYSIYRVFNAGNPALCRVIRMKNPVSLVRQRKIQLALVMQ</sequence>
<dbReference type="PANTHER" id="PTHR32387:SF0">
    <property type="entry name" value="PROTEIN NO VEIN"/>
    <property type="match status" value="1"/>
</dbReference>
<feature type="region of interest" description="Disordered" evidence="2">
    <location>
        <begin position="467"/>
        <end position="517"/>
    </location>
</feature>
<dbReference type="Pfam" id="PF25794">
    <property type="entry name" value="SACS"/>
    <property type="match status" value="1"/>
</dbReference>
<organism evidence="5 6">
    <name type="scientific">Phytophthora boehmeriae</name>
    <dbReference type="NCBI Taxonomy" id="109152"/>
    <lineage>
        <taxon>Eukaryota</taxon>
        <taxon>Sar</taxon>
        <taxon>Stramenopiles</taxon>
        <taxon>Oomycota</taxon>
        <taxon>Peronosporomycetes</taxon>
        <taxon>Peronosporales</taxon>
        <taxon>Peronosporaceae</taxon>
        <taxon>Phytophthora</taxon>
    </lineage>
</organism>
<proteinExistence type="predicted"/>
<evidence type="ECO:0000256" key="1">
    <source>
        <dbReference type="SAM" id="Coils"/>
    </source>
</evidence>
<feature type="region of interest" description="Disordered" evidence="2">
    <location>
        <begin position="1018"/>
        <end position="1040"/>
    </location>
</feature>
<feature type="compositionally biased region" description="Polar residues" evidence="2">
    <location>
        <begin position="296"/>
        <end position="306"/>
    </location>
</feature>
<reference evidence="5" key="1">
    <citation type="submission" date="2021-02" db="EMBL/GenBank/DDBJ databases">
        <authorList>
            <person name="Palmer J.M."/>
        </authorList>
    </citation>
    <scope>NUCLEOTIDE SEQUENCE</scope>
    <source>
        <strain evidence="5">SCRP23</strain>
    </source>
</reference>
<evidence type="ECO:0000259" key="3">
    <source>
        <dbReference type="Pfam" id="PF13020"/>
    </source>
</evidence>
<feature type="region of interest" description="Disordered" evidence="2">
    <location>
        <begin position="2593"/>
        <end position="2672"/>
    </location>
</feature>
<feature type="coiled-coil region" evidence="1">
    <location>
        <begin position="245"/>
        <end position="272"/>
    </location>
</feature>